<dbReference type="CDD" id="cd06445">
    <property type="entry name" value="ATase"/>
    <property type="match status" value="1"/>
</dbReference>
<keyword evidence="4" id="KW-1185">Reference proteome</keyword>
<dbReference type="RefSeq" id="WP_272735303.1">
    <property type="nucleotide sequence ID" value="NZ_CP116942.1"/>
</dbReference>
<dbReference type="Pfam" id="PF01035">
    <property type="entry name" value="DNA_binding_1"/>
    <property type="match status" value="1"/>
</dbReference>
<dbReference type="GO" id="GO:0003824">
    <property type="term" value="F:catalytic activity"/>
    <property type="evidence" value="ECO:0007669"/>
    <property type="project" value="InterPro"/>
</dbReference>
<name>A0AAE9Y5G6_9ACTN</name>
<dbReference type="PANTHER" id="PTHR42942:SF1">
    <property type="entry name" value="ALKYLTRANSFERASE-LIKE PROTEIN 1"/>
    <property type="match status" value="1"/>
</dbReference>
<dbReference type="InterPro" id="IPR036217">
    <property type="entry name" value="MethylDNA_cys_MeTrfase_DNAb"/>
</dbReference>
<reference evidence="3" key="1">
    <citation type="submission" date="2023-01" db="EMBL/GenBank/DDBJ databases">
        <title>The diversity of Class Acidimicrobiia in South China Sea sediment environments and the proposal of Iamia marina sp. nov., a novel species of the genus Iamia.</title>
        <authorList>
            <person name="He Y."/>
            <person name="Tian X."/>
        </authorList>
    </citation>
    <scope>NUCLEOTIDE SEQUENCE</scope>
    <source>
        <strain evidence="3">DSM 19957</strain>
    </source>
</reference>
<gene>
    <name evidence="3" type="ORF">PO878_14835</name>
</gene>
<dbReference type="InterPro" id="IPR052520">
    <property type="entry name" value="ATL_DNA_repair"/>
</dbReference>
<dbReference type="AlphaFoldDB" id="A0AAE9Y5G6"/>
<dbReference type="SUPFAM" id="SSF46767">
    <property type="entry name" value="Methylated DNA-protein cysteine methyltransferase, C-terminal domain"/>
    <property type="match status" value="1"/>
</dbReference>
<dbReference type="InterPro" id="IPR036388">
    <property type="entry name" value="WH-like_DNA-bd_sf"/>
</dbReference>
<evidence type="ECO:0000259" key="2">
    <source>
        <dbReference type="Pfam" id="PF01035"/>
    </source>
</evidence>
<protein>
    <submittedName>
        <fullName evidence="3">MGMT family protein</fullName>
    </submittedName>
</protein>
<dbReference type="PANTHER" id="PTHR42942">
    <property type="entry name" value="6-O-METHYLGUANINE DNA METHYLTRANSFERASE"/>
    <property type="match status" value="1"/>
</dbReference>
<sequence>MTDDEAAAPDDPAHTAALVARHRMDGAAPDLERAVAAVLRSLVAGDVVTYGEVADEAGWPGRSRAVGRVLSTSGGAFPWWRVVNAAGRLVPGHEEEQARRLAAEGVEVRAGRVRPRR</sequence>
<dbReference type="GO" id="GO:0006281">
    <property type="term" value="P:DNA repair"/>
    <property type="evidence" value="ECO:0007669"/>
    <property type="project" value="InterPro"/>
</dbReference>
<dbReference type="Gene3D" id="1.10.10.10">
    <property type="entry name" value="Winged helix-like DNA-binding domain superfamily/Winged helix DNA-binding domain"/>
    <property type="match status" value="1"/>
</dbReference>
<keyword evidence="1" id="KW-0227">DNA damage</keyword>
<dbReference type="EMBL" id="CP116942">
    <property type="protein sequence ID" value="WCO65776.1"/>
    <property type="molecule type" value="Genomic_DNA"/>
</dbReference>
<proteinExistence type="predicted"/>
<evidence type="ECO:0000256" key="1">
    <source>
        <dbReference type="ARBA" id="ARBA00022763"/>
    </source>
</evidence>
<evidence type="ECO:0000313" key="4">
    <source>
        <dbReference type="Proteomes" id="UP001216390"/>
    </source>
</evidence>
<dbReference type="Proteomes" id="UP001216390">
    <property type="component" value="Chromosome"/>
</dbReference>
<organism evidence="3 4">
    <name type="scientific">Iamia majanohamensis</name>
    <dbReference type="NCBI Taxonomy" id="467976"/>
    <lineage>
        <taxon>Bacteria</taxon>
        <taxon>Bacillati</taxon>
        <taxon>Actinomycetota</taxon>
        <taxon>Acidimicrobiia</taxon>
        <taxon>Acidimicrobiales</taxon>
        <taxon>Iamiaceae</taxon>
        <taxon>Iamia</taxon>
    </lineage>
</organism>
<feature type="domain" description="Methylated-DNA-[protein]-cysteine S-methyltransferase DNA binding" evidence="2">
    <location>
        <begin position="31"/>
        <end position="106"/>
    </location>
</feature>
<dbReference type="InterPro" id="IPR014048">
    <property type="entry name" value="MethylDNA_cys_MeTrfase_DNA-bd"/>
</dbReference>
<evidence type="ECO:0000313" key="3">
    <source>
        <dbReference type="EMBL" id="WCO65776.1"/>
    </source>
</evidence>
<dbReference type="KEGG" id="ima:PO878_14835"/>
<accession>A0AAE9Y5G6</accession>